<feature type="domain" description="DUF7007" evidence="1">
    <location>
        <begin position="1"/>
        <end position="103"/>
    </location>
</feature>
<evidence type="ECO:0000259" key="1">
    <source>
        <dbReference type="Pfam" id="PF22653"/>
    </source>
</evidence>
<dbReference type="InterPro" id="IPR054276">
    <property type="entry name" value="DUF7007"/>
</dbReference>
<dbReference type="Pfam" id="PF22653">
    <property type="entry name" value="DUF7007"/>
    <property type="match status" value="1"/>
</dbReference>
<proteinExistence type="predicted"/>
<dbReference type="AlphaFoldDB" id="K1SMD1"/>
<feature type="non-terminal residue" evidence="2">
    <location>
        <position position="1"/>
    </location>
</feature>
<accession>K1SMD1</accession>
<organism evidence="2">
    <name type="scientific">human gut metagenome</name>
    <dbReference type="NCBI Taxonomy" id="408170"/>
    <lineage>
        <taxon>unclassified sequences</taxon>
        <taxon>metagenomes</taxon>
        <taxon>organismal metagenomes</taxon>
    </lineage>
</organism>
<comment type="caution">
    <text evidence="2">The sequence shown here is derived from an EMBL/GenBank/DDBJ whole genome shotgun (WGS) entry which is preliminary data.</text>
</comment>
<reference evidence="2" key="1">
    <citation type="journal article" date="2013" name="Environ. Microbiol.">
        <title>Microbiota from the distal guts of lean and obese adolescents exhibit partial functional redundancy besides clear differences in community structure.</title>
        <authorList>
            <person name="Ferrer M."/>
            <person name="Ruiz A."/>
            <person name="Lanza F."/>
            <person name="Haange S.B."/>
            <person name="Oberbach A."/>
            <person name="Till H."/>
            <person name="Bargiela R."/>
            <person name="Campoy C."/>
            <person name="Segura M.T."/>
            <person name="Richter M."/>
            <person name="von Bergen M."/>
            <person name="Seifert J."/>
            <person name="Suarez A."/>
        </authorList>
    </citation>
    <scope>NUCLEOTIDE SEQUENCE</scope>
</reference>
<protein>
    <recommendedName>
        <fullName evidence="1">DUF7007 domain-containing protein</fullName>
    </recommendedName>
</protein>
<name>K1SMD1_9ZZZZ</name>
<gene>
    <name evidence="2" type="ORF">OBE_09860</name>
</gene>
<dbReference type="EMBL" id="AJWZ01006804">
    <property type="protein sequence ID" value="EKC58723.1"/>
    <property type="molecule type" value="Genomic_DNA"/>
</dbReference>
<evidence type="ECO:0000313" key="2">
    <source>
        <dbReference type="EMBL" id="EKC58723.1"/>
    </source>
</evidence>
<sequence length="108" mass="12215">VSTPGHGGIMVRREVAEKVFRKEALDCGFTEGAYLCFEEDCDEPVALRELMDKGMYQAPVNERFAPGAYEALINDSLQTFHAAYWQAREKTLAEKAQLSKRKDRGEAR</sequence>